<dbReference type="EMBL" id="JAGKQQ010000001">
    <property type="protein sequence ID" value="MBP3957169.1"/>
    <property type="molecule type" value="Genomic_DNA"/>
</dbReference>
<keyword evidence="3" id="KW-1185">Reference proteome</keyword>
<proteinExistence type="predicted"/>
<organism evidence="2 3">
    <name type="scientific">Gemmata palustris</name>
    <dbReference type="NCBI Taxonomy" id="2822762"/>
    <lineage>
        <taxon>Bacteria</taxon>
        <taxon>Pseudomonadati</taxon>
        <taxon>Planctomycetota</taxon>
        <taxon>Planctomycetia</taxon>
        <taxon>Gemmatales</taxon>
        <taxon>Gemmataceae</taxon>
        <taxon>Gemmata</taxon>
    </lineage>
</organism>
<reference evidence="2 3" key="1">
    <citation type="submission" date="2021-04" db="EMBL/GenBank/DDBJ databases">
        <authorList>
            <person name="Ivanova A."/>
        </authorList>
    </citation>
    <scope>NUCLEOTIDE SEQUENCE [LARGE SCALE GENOMIC DNA]</scope>
    <source>
        <strain evidence="2 3">G18</strain>
    </source>
</reference>
<name>A0ABS5BU01_9BACT</name>
<evidence type="ECO:0008006" key="4">
    <source>
        <dbReference type="Google" id="ProtNLM"/>
    </source>
</evidence>
<accession>A0ABS5BU01</accession>
<dbReference type="RefSeq" id="WP_210655975.1">
    <property type="nucleotide sequence ID" value="NZ_JAGKQQ010000001.1"/>
</dbReference>
<sequence length="139" mass="14408">MTDRGSAKNGTKPHRGRAGADDALVSALAAGRTARESAALAGVSERTVARRLHDPAFADRIRALRSAALVAAAGRLTDGSTAAADVLRGLLTSEDEHVRHKAAVKLIELGLRISEVLELDRRVADLERLLAGAASGGAL</sequence>
<protein>
    <recommendedName>
        <fullName evidence="4">Helix-turn-helix domain-containing protein</fullName>
    </recommendedName>
</protein>
<feature type="region of interest" description="Disordered" evidence="1">
    <location>
        <begin position="1"/>
        <end position="21"/>
    </location>
</feature>
<comment type="caution">
    <text evidence="2">The sequence shown here is derived from an EMBL/GenBank/DDBJ whole genome shotgun (WGS) entry which is preliminary data.</text>
</comment>
<evidence type="ECO:0000256" key="1">
    <source>
        <dbReference type="SAM" id="MobiDB-lite"/>
    </source>
</evidence>
<evidence type="ECO:0000313" key="2">
    <source>
        <dbReference type="EMBL" id="MBP3957169.1"/>
    </source>
</evidence>
<evidence type="ECO:0000313" key="3">
    <source>
        <dbReference type="Proteomes" id="UP000676565"/>
    </source>
</evidence>
<gene>
    <name evidence="2" type="ORF">J8F10_18050</name>
</gene>
<dbReference type="Proteomes" id="UP000676565">
    <property type="component" value="Unassembled WGS sequence"/>
</dbReference>